<dbReference type="STRING" id="1619100.UT34_C0001G0189"/>
<comment type="caution">
    <text evidence="3">The sequence shown here is derived from an EMBL/GenBank/DDBJ whole genome shotgun (WGS) entry which is preliminary data.</text>
</comment>
<dbReference type="Proteomes" id="UP000034799">
    <property type="component" value="Unassembled WGS sequence"/>
</dbReference>
<sequence>MFLFTLSVDRVSAVTQDEIDQTLTNLETQRIQKLETELGLTIPDISDNPTHTITFKDPSGNTGVKLEIDGQGFKTIVSPYTLPSLGIGKHTIIFKFTDSEETPQILEEILTIIPRPPIIDAPEKLGATELTFKGTALAGSVVDLNLTSGTKNYKGAPEVKSDGTWSYNFKGVFQYGIYSIIGVTRKNGYASNYSETTVFELSKTGEGTQKIETLSPVSFAFKDLLKQDPVEVVKENPDLAITAAGFLILGIVFGLLLSRMNSSAKEMKIEGILVNTLNRKEKKEKNEDKKVESKGMTLREKFEKAGLSTAKTKDDTQVKSTEVKADEKEKDNVAKETEKTVTKEEFLKEYKEADPDDTKGKEKEEKKVEQKSEKLDTVKNIEVSLTSKPRK</sequence>
<evidence type="ECO:0000313" key="4">
    <source>
        <dbReference type="Proteomes" id="UP000034799"/>
    </source>
</evidence>
<gene>
    <name evidence="3" type="ORF">UT34_C0001G0189</name>
</gene>
<feature type="region of interest" description="Disordered" evidence="1">
    <location>
        <begin position="302"/>
        <end position="391"/>
    </location>
</feature>
<evidence type="ECO:0000256" key="2">
    <source>
        <dbReference type="SAM" id="Phobius"/>
    </source>
</evidence>
<keyword evidence="2" id="KW-0812">Transmembrane</keyword>
<evidence type="ECO:0000256" key="1">
    <source>
        <dbReference type="SAM" id="MobiDB-lite"/>
    </source>
</evidence>
<organism evidence="3 4">
    <name type="scientific">candidate division WS6 bacterium GW2011_GWF2_39_15</name>
    <dbReference type="NCBI Taxonomy" id="1619100"/>
    <lineage>
        <taxon>Bacteria</taxon>
        <taxon>Candidatus Dojkabacteria</taxon>
    </lineage>
</organism>
<proteinExistence type="predicted"/>
<dbReference type="AlphaFoldDB" id="A0A0G0MQ50"/>
<keyword evidence="2" id="KW-1133">Transmembrane helix</keyword>
<protein>
    <submittedName>
        <fullName evidence="3">Major sperm protein</fullName>
    </submittedName>
</protein>
<name>A0A0G0MQ50_9BACT</name>
<keyword evidence="2" id="KW-0472">Membrane</keyword>
<reference evidence="3 4" key="1">
    <citation type="journal article" date="2015" name="Nature">
        <title>rRNA introns, odd ribosomes, and small enigmatic genomes across a large radiation of phyla.</title>
        <authorList>
            <person name="Brown C.T."/>
            <person name="Hug L.A."/>
            <person name="Thomas B.C."/>
            <person name="Sharon I."/>
            <person name="Castelle C.J."/>
            <person name="Singh A."/>
            <person name="Wilkins M.J."/>
            <person name="Williams K.H."/>
            <person name="Banfield J.F."/>
        </authorList>
    </citation>
    <scope>NUCLEOTIDE SEQUENCE [LARGE SCALE GENOMIC DNA]</scope>
</reference>
<evidence type="ECO:0000313" key="3">
    <source>
        <dbReference type="EMBL" id="KKR06149.1"/>
    </source>
</evidence>
<feature type="transmembrane region" description="Helical" evidence="2">
    <location>
        <begin position="239"/>
        <end position="258"/>
    </location>
</feature>
<dbReference type="EMBL" id="LBWK01000001">
    <property type="protein sequence ID" value="KKR06149.1"/>
    <property type="molecule type" value="Genomic_DNA"/>
</dbReference>
<feature type="compositionally biased region" description="Basic and acidic residues" evidence="1">
    <location>
        <begin position="311"/>
        <end position="379"/>
    </location>
</feature>
<accession>A0A0G0MQ50</accession>